<proteinExistence type="predicted"/>
<sequence length="486" mass="55057">MLKDALEVVRLSPAPMPEAPLQGPAQALYDALSHGAPNAGLLARARNFLNVRLQEVHDRPSDMPDDLRECAAWMEGKAMRVGRLYADYLAARRRGGPCRYFTSRAHALYFLRSIAPTKLVDGAWLYGLVDHWDDTRFHPLIRIYLEELGDGVPDRNHVAMYRKLLAASGCGRWDDLEDDRYVQGTIQLALAYDSEHYLPEIIGFNLGYEQLPLHLLITAYELDDLGIDPYYFTLHVTIDNLATGHARKAIDALRLAMPAGSDAQAFYRRVIDGYLLNDLGAGTESIIRAFDLERELVRILRRKSVFGRHMHSDYCRVAGKSVNEWLADEALIPEFLAQLQRHGWIRRHRDPNDSPFWKLLVGDRAAMFGVFDEYELQIVHDWIAGDAGRGDADRFGSEPERETRRRMSFRARQTLLGGEETRTADDAADAGDFDAPVRALQAALVGRRTRRERMTMLAPLLSPARHASPEGLLATRLFSEELRSSY</sequence>
<organism evidence="1 2">
    <name type="scientific">Pigmentiphaga soli</name>
    <dbReference type="NCBI Taxonomy" id="1007095"/>
    <lineage>
        <taxon>Bacteria</taxon>
        <taxon>Pseudomonadati</taxon>
        <taxon>Pseudomonadota</taxon>
        <taxon>Betaproteobacteria</taxon>
        <taxon>Burkholderiales</taxon>
        <taxon>Alcaligenaceae</taxon>
        <taxon>Pigmentiphaga</taxon>
    </lineage>
</organism>
<protein>
    <submittedName>
        <fullName evidence="1">Iron-containing redox enzyme family protein</fullName>
    </submittedName>
</protein>
<dbReference type="Gene3D" id="1.20.910.10">
    <property type="entry name" value="Heme oxygenase-like"/>
    <property type="match status" value="1"/>
</dbReference>
<comment type="caution">
    <text evidence="1">The sequence shown here is derived from an EMBL/GenBank/DDBJ whole genome shotgun (WGS) entry which is preliminary data.</text>
</comment>
<dbReference type="EMBL" id="BAABFO010000001">
    <property type="protein sequence ID" value="GAA4323202.1"/>
    <property type="molecule type" value="Genomic_DNA"/>
</dbReference>
<gene>
    <name evidence="1" type="ORF">GCM10023144_03860</name>
</gene>
<reference evidence="2" key="1">
    <citation type="journal article" date="2019" name="Int. J. Syst. Evol. Microbiol.">
        <title>The Global Catalogue of Microorganisms (GCM) 10K type strain sequencing project: providing services to taxonomists for standard genome sequencing and annotation.</title>
        <authorList>
            <consortium name="The Broad Institute Genomics Platform"/>
            <consortium name="The Broad Institute Genome Sequencing Center for Infectious Disease"/>
            <person name="Wu L."/>
            <person name="Ma J."/>
        </authorList>
    </citation>
    <scope>NUCLEOTIDE SEQUENCE [LARGE SCALE GENOMIC DNA]</scope>
    <source>
        <strain evidence="2">JCM 17666</strain>
    </source>
</reference>
<accession>A0ABP8GF34</accession>
<keyword evidence="2" id="KW-1185">Reference proteome</keyword>
<name>A0ABP8GF34_9BURK</name>
<dbReference type="Pfam" id="PF14518">
    <property type="entry name" value="Haem_oxygenas_2"/>
    <property type="match status" value="1"/>
</dbReference>
<dbReference type="Proteomes" id="UP001501671">
    <property type="component" value="Unassembled WGS sequence"/>
</dbReference>
<evidence type="ECO:0000313" key="1">
    <source>
        <dbReference type="EMBL" id="GAA4323202.1"/>
    </source>
</evidence>
<dbReference type="SMART" id="SM01236">
    <property type="entry name" value="Haem_oxygenase_2"/>
    <property type="match status" value="1"/>
</dbReference>
<dbReference type="InterPro" id="IPR016084">
    <property type="entry name" value="Haem_Oase-like_multi-hlx"/>
</dbReference>
<evidence type="ECO:0000313" key="2">
    <source>
        <dbReference type="Proteomes" id="UP001501671"/>
    </source>
</evidence>